<dbReference type="HAMAP" id="MF_01019">
    <property type="entry name" value="HisIE"/>
    <property type="match status" value="1"/>
</dbReference>
<dbReference type="EMBL" id="CP001769">
    <property type="protein sequence ID" value="ADB41447.1"/>
    <property type="molecule type" value="Genomic_DNA"/>
</dbReference>
<evidence type="ECO:0000256" key="2">
    <source>
        <dbReference type="ARBA" id="ARBA00001460"/>
    </source>
</evidence>
<dbReference type="EC" id="3.6.1.31" evidence="15"/>
<keyword evidence="18" id="KW-1185">Reference proteome</keyword>
<comment type="pathway">
    <text evidence="5 15">Amino-acid biosynthesis; L-histidine biosynthesis; L-histidine from 5-phospho-alpha-D-ribose 1-diphosphate: step 2/9.</text>
</comment>
<dbReference type="GO" id="GO:0005524">
    <property type="term" value="F:ATP binding"/>
    <property type="evidence" value="ECO:0007669"/>
    <property type="project" value="UniProtKB-KW"/>
</dbReference>
<keyword evidence="9 15" id="KW-0028">Amino-acid biosynthesis</keyword>
<proteinExistence type="inferred from homology"/>
<evidence type="ECO:0000256" key="6">
    <source>
        <dbReference type="ARBA" id="ARBA00007731"/>
    </source>
</evidence>
<evidence type="ECO:0000256" key="9">
    <source>
        <dbReference type="ARBA" id="ARBA00022605"/>
    </source>
</evidence>
<dbReference type="InterPro" id="IPR038019">
    <property type="entry name" value="PRib_AMP_CycHydrolase_sf"/>
</dbReference>
<evidence type="ECO:0000256" key="14">
    <source>
        <dbReference type="ARBA" id="ARBA00023268"/>
    </source>
</evidence>
<keyword evidence="8 15" id="KW-0963">Cytoplasm</keyword>
<evidence type="ECO:0000256" key="7">
    <source>
        <dbReference type="ARBA" id="ARBA00008299"/>
    </source>
</evidence>
<dbReference type="GO" id="GO:0004635">
    <property type="term" value="F:phosphoribosyl-AMP cyclohydrolase activity"/>
    <property type="evidence" value="ECO:0007669"/>
    <property type="project" value="UniProtKB-UniRule"/>
</dbReference>
<evidence type="ECO:0000256" key="5">
    <source>
        <dbReference type="ARBA" id="ARBA00005204"/>
    </source>
</evidence>
<dbReference type="FunFam" id="3.10.20.810:FF:000001">
    <property type="entry name" value="Histidine biosynthesis bifunctional protein HisIE"/>
    <property type="match status" value="1"/>
</dbReference>
<dbReference type="SUPFAM" id="SSF101386">
    <property type="entry name" value="all-alpha NTP pyrophosphatases"/>
    <property type="match status" value="1"/>
</dbReference>
<accession>D2QFY4</accession>
<dbReference type="eggNOG" id="COG0139">
    <property type="taxonomic scope" value="Bacteria"/>
</dbReference>
<keyword evidence="12 15" id="KW-0067">ATP-binding</keyword>
<keyword evidence="10 15" id="KW-0547">Nucleotide-binding</keyword>
<comment type="similarity">
    <text evidence="6 15">In the C-terminal section; belongs to the PRA-PH family.</text>
</comment>
<dbReference type="InterPro" id="IPR023019">
    <property type="entry name" value="His_synth_HisIE"/>
</dbReference>
<dbReference type="InterPro" id="IPR002496">
    <property type="entry name" value="PRib_AMP_CycHydrolase_dom"/>
</dbReference>
<dbReference type="GO" id="GO:0004636">
    <property type="term" value="F:phosphoribosyl-ATP diphosphatase activity"/>
    <property type="evidence" value="ECO:0007669"/>
    <property type="project" value="UniProtKB-UniRule"/>
</dbReference>
<keyword evidence="11 15" id="KW-0378">Hydrolase</keyword>
<gene>
    <name evidence="15" type="primary">hisI</name>
    <name evidence="15" type="synonym">hisIE</name>
    <name evidence="17" type="ordered locus">Slin_5481</name>
</gene>
<evidence type="ECO:0000256" key="1">
    <source>
        <dbReference type="ARBA" id="ARBA00000024"/>
    </source>
</evidence>
<comment type="catalytic activity">
    <reaction evidence="1 15">
        <text>1-(5-phospho-beta-D-ribosyl)-5'-AMP + H2O = 1-(5-phospho-beta-D-ribosyl)-5-[(5-phospho-beta-D-ribosylamino)methylideneamino]imidazole-4-carboxamide</text>
        <dbReference type="Rhea" id="RHEA:20049"/>
        <dbReference type="ChEBI" id="CHEBI:15377"/>
        <dbReference type="ChEBI" id="CHEBI:58435"/>
        <dbReference type="ChEBI" id="CHEBI:59457"/>
        <dbReference type="EC" id="3.5.4.19"/>
    </reaction>
</comment>
<dbReference type="InterPro" id="IPR008179">
    <property type="entry name" value="HisE"/>
</dbReference>
<dbReference type="NCBIfam" id="TIGR03188">
    <property type="entry name" value="histidine_hisI"/>
    <property type="match status" value="1"/>
</dbReference>
<evidence type="ECO:0000256" key="13">
    <source>
        <dbReference type="ARBA" id="ARBA00023102"/>
    </source>
</evidence>
<evidence type="ECO:0000256" key="15">
    <source>
        <dbReference type="HAMAP-Rule" id="MF_01019"/>
    </source>
</evidence>
<dbReference type="HAMAP" id="MF_01020">
    <property type="entry name" value="HisE"/>
    <property type="match status" value="1"/>
</dbReference>
<evidence type="ECO:0000256" key="4">
    <source>
        <dbReference type="ARBA" id="ARBA00005169"/>
    </source>
</evidence>
<dbReference type="CDD" id="cd11534">
    <property type="entry name" value="NTP-PPase_HisIE_like"/>
    <property type="match status" value="1"/>
</dbReference>
<dbReference type="RefSeq" id="WP_012929943.1">
    <property type="nucleotide sequence ID" value="NC_013730.1"/>
</dbReference>
<comment type="pathway">
    <text evidence="4 15">Amino-acid biosynthesis; L-histidine biosynthesis; L-histidine from 5-phospho-alpha-D-ribose 1-diphosphate: step 3/9.</text>
</comment>
<evidence type="ECO:0000256" key="11">
    <source>
        <dbReference type="ARBA" id="ARBA00022801"/>
    </source>
</evidence>
<keyword evidence="14 15" id="KW-0511">Multifunctional enzyme</keyword>
<dbReference type="PANTHER" id="PTHR42945">
    <property type="entry name" value="HISTIDINE BIOSYNTHESIS BIFUNCTIONAL PROTEIN"/>
    <property type="match status" value="1"/>
</dbReference>
<dbReference type="HOGENOM" id="CLU_048577_3_1_10"/>
<dbReference type="KEGG" id="sli:Slin_5481"/>
<sequence length="202" mass="22506">MNSEINFDKSPDGLIPAVIQDAETGKVLMLGYMNREAYDKTVAENVVTFFSRSKQRLWTKGETSNNFLHVREILIDCDGDTLLIKSAPAGPTCHTGADTCFDEVNQGKGQFLNYLQGIIHDRKVNPSDKSYTASLFGRGVNKIAQKVGEEAVELVIEAKDDNDDLFKGEAADLLFHFLVLLEQKNMNLDDIVAVLQSRHVKQ</sequence>
<evidence type="ECO:0000256" key="3">
    <source>
        <dbReference type="ARBA" id="ARBA00004496"/>
    </source>
</evidence>
<dbReference type="Gene3D" id="3.10.20.810">
    <property type="entry name" value="Phosphoribosyl-AMP cyclohydrolase"/>
    <property type="match status" value="1"/>
</dbReference>
<name>D2QFY4_SPILD</name>
<evidence type="ECO:0000256" key="10">
    <source>
        <dbReference type="ARBA" id="ARBA00022741"/>
    </source>
</evidence>
<evidence type="ECO:0000256" key="12">
    <source>
        <dbReference type="ARBA" id="ARBA00022840"/>
    </source>
</evidence>
<dbReference type="NCBIfam" id="NF002747">
    <property type="entry name" value="PRK02759.1"/>
    <property type="match status" value="1"/>
</dbReference>
<dbReference type="AlphaFoldDB" id="D2QFY4"/>
<comment type="subcellular location">
    <subcellularLocation>
        <location evidence="3 15">Cytoplasm</location>
    </subcellularLocation>
</comment>
<comment type="catalytic activity">
    <reaction evidence="2 15">
        <text>1-(5-phospho-beta-D-ribosyl)-ATP + H2O = 1-(5-phospho-beta-D-ribosyl)-5'-AMP + diphosphate + H(+)</text>
        <dbReference type="Rhea" id="RHEA:22828"/>
        <dbReference type="ChEBI" id="CHEBI:15377"/>
        <dbReference type="ChEBI" id="CHEBI:15378"/>
        <dbReference type="ChEBI" id="CHEBI:33019"/>
        <dbReference type="ChEBI" id="CHEBI:59457"/>
        <dbReference type="ChEBI" id="CHEBI:73183"/>
        <dbReference type="EC" id="3.6.1.31"/>
    </reaction>
</comment>
<reference evidence="17 18" key="1">
    <citation type="journal article" date="2010" name="Stand. Genomic Sci.">
        <title>Complete genome sequence of Spirosoma linguale type strain (1).</title>
        <authorList>
            <person name="Lail K."/>
            <person name="Sikorski J."/>
            <person name="Saunders E."/>
            <person name="Lapidus A."/>
            <person name="Glavina Del Rio T."/>
            <person name="Copeland A."/>
            <person name="Tice H."/>
            <person name="Cheng J.-F."/>
            <person name="Lucas S."/>
            <person name="Nolan M."/>
            <person name="Bruce D."/>
            <person name="Goodwin L."/>
            <person name="Pitluck S."/>
            <person name="Ivanova N."/>
            <person name="Mavromatis K."/>
            <person name="Ovchinnikova G."/>
            <person name="Pati A."/>
            <person name="Chen A."/>
            <person name="Palaniappan K."/>
            <person name="Land M."/>
            <person name="Hauser L."/>
            <person name="Chang Y.-J."/>
            <person name="Jeffries C.D."/>
            <person name="Chain P."/>
            <person name="Brettin T."/>
            <person name="Detter J.C."/>
            <person name="Schuetze A."/>
            <person name="Rohde M."/>
            <person name="Tindall B.J."/>
            <person name="Goeker M."/>
            <person name="Bristow J."/>
            <person name="Eisen J.A."/>
            <person name="Markowitz V."/>
            <person name="Hugenholtz P."/>
            <person name="Kyrpides N.C."/>
            <person name="Klenk H.-P."/>
            <person name="Chen F."/>
        </authorList>
    </citation>
    <scope>NUCLEOTIDE SEQUENCE [LARGE SCALE GENOMIC DNA]</scope>
    <source>
        <strain evidence="18">ATCC 33905 / DSM 74 / LMG 10896 / Claus 1</strain>
    </source>
</reference>
<evidence type="ECO:0000313" key="17">
    <source>
        <dbReference type="EMBL" id="ADB41447.1"/>
    </source>
</evidence>
<dbReference type="SUPFAM" id="SSF141734">
    <property type="entry name" value="HisI-like"/>
    <property type="match status" value="1"/>
</dbReference>
<dbReference type="EC" id="3.5.4.19" evidence="15"/>
<dbReference type="GO" id="GO:0000105">
    <property type="term" value="P:L-histidine biosynthetic process"/>
    <property type="evidence" value="ECO:0007669"/>
    <property type="project" value="UniProtKB-UniRule"/>
</dbReference>
<dbReference type="Proteomes" id="UP000002028">
    <property type="component" value="Chromosome"/>
</dbReference>
<dbReference type="UniPathway" id="UPA00031">
    <property type="reaction ID" value="UER00007"/>
</dbReference>
<dbReference type="STRING" id="504472.Slin_5481"/>
<organism evidence="17 18">
    <name type="scientific">Spirosoma linguale (strain ATCC 33905 / DSM 74 / LMG 10896 / Claus 1)</name>
    <dbReference type="NCBI Taxonomy" id="504472"/>
    <lineage>
        <taxon>Bacteria</taxon>
        <taxon>Pseudomonadati</taxon>
        <taxon>Bacteroidota</taxon>
        <taxon>Cytophagia</taxon>
        <taxon>Cytophagales</taxon>
        <taxon>Cytophagaceae</taxon>
        <taxon>Spirosoma</taxon>
    </lineage>
</organism>
<evidence type="ECO:0000259" key="16">
    <source>
        <dbReference type="Pfam" id="PF01502"/>
    </source>
</evidence>
<evidence type="ECO:0000256" key="8">
    <source>
        <dbReference type="ARBA" id="ARBA00022490"/>
    </source>
</evidence>
<dbReference type="Pfam" id="PF01502">
    <property type="entry name" value="PRA-CH"/>
    <property type="match status" value="1"/>
</dbReference>
<dbReference type="GO" id="GO:0005737">
    <property type="term" value="C:cytoplasm"/>
    <property type="evidence" value="ECO:0007669"/>
    <property type="project" value="UniProtKB-SubCell"/>
</dbReference>
<dbReference type="Pfam" id="PF01503">
    <property type="entry name" value="PRA-PH"/>
    <property type="match status" value="1"/>
</dbReference>
<dbReference type="Gene3D" id="1.10.287.1080">
    <property type="entry name" value="MazG-like"/>
    <property type="match status" value="1"/>
</dbReference>
<feature type="region of interest" description="Phosphoribosyl-ATP pyrophosphohydrolase" evidence="15">
    <location>
        <begin position="112"/>
        <end position="202"/>
    </location>
</feature>
<dbReference type="InterPro" id="IPR021130">
    <property type="entry name" value="PRib-ATP_PPHydrolase-like"/>
</dbReference>
<keyword evidence="13 15" id="KW-0368">Histidine biosynthesis</keyword>
<feature type="region of interest" description="Phosphoribosyl-AMP cyclohydrolase" evidence="15">
    <location>
        <begin position="1"/>
        <end position="111"/>
    </location>
</feature>
<comment type="similarity">
    <text evidence="7 15">In the N-terminal section; belongs to the PRA-CH family.</text>
</comment>
<protein>
    <recommendedName>
        <fullName evidence="15">Histidine biosynthesis bifunctional protein HisIE</fullName>
    </recommendedName>
    <domain>
        <recommendedName>
            <fullName evidence="15">Phosphoribosyl-AMP cyclohydrolase</fullName>
            <shortName evidence="15">PRA-CH</shortName>
            <ecNumber evidence="15">3.5.4.19</ecNumber>
        </recommendedName>
    </domain>
    <domain>
        <recommendedName>
            <fullName evidence="15">Phosphoribosyl-ATP pyrophosphatase</fullName>
            <shortName evidence="15">PRA-PH</shortName>
            <ecNumber evidence="15">3.6.1.31</ecNumber>
        </recommendedName>
    </domain>
</protein>
<dbReference type="NCBIfam" id="NF000768">
    <property type="entry name" value="PRK00051.1"/>
    <property type="match status" value="1"/>
</dbReference>
<feature type="domain" description="Phosphoribosyl-AMP cyclohydrolase" evidence="16">
    <location>
        <begin position="29"/>
        <end position="101"/>
    </location>
</feature>
<dbReference type="eggNOG" id="COG0140">
    <property type="taxonomic scope" value="Bacteria"/>
</dbReference>
<evidence type="ECO:0000313" key="18">
    <source>
        <dbReference type="Proteomes" id="UP000002028"/>
    </source>
</evidence>
<dbReference type="PANTHER" id="PTHR42945:SF9">
    <property type="entry name" value="HISTIDINE BIOSYNTHESIS BIFUNCTIONAL PROTEIN HISIE"/>
    <property type="match status" value="1"/>
</dbReference>